<dbReference type="Pfam" id="PF13391">
    <property type="entry name" value="HNH_2"/>
    <property type="match status" value="1"/>
</dbReference>
<dbReference type="STRING" id="739143.SAMN05216297_101568"/>
<dbReference type="Proteomes" id="UP000199672">
    <property type="component" value="Unassembled WGS sequence"/>
</dbReference>
<dbReference type="AlphaFoldDB" id="A0A1I1L322"/>
<sequence>MAGENWTREQTIVVLNLYCKIPFNKVSSNHPDIIRISKIIGRSPNSVKMKIGNFGSFDLELKAKGIVGLANASKLDKIIWNEFSNNWENLGYESELLISNFANEPIEKTSKINLDNLPLGKERDAIIKARVNQSFFRSTILSSYNSKCCITGLSIPDFLVASHIIPWAKDDKIRLNPHNGVCINSIHDKAFDRGFITITPEYKIKVSQYFNEYKFEDAVEDFFLKYHNKTIILPDRFLPSKEYLDFHQTTIFRQ</sequence>
<accession>A0A1I1L322</accession>
<proteinExistence type="predicted"/>
<dbReference type="OrthoDB" id="67788at2"/>
<keyword evidence="3" id="KW-1185">Reference proteome</keyword>
<name>A0A1I1L322_9FLAO</name>
<feature type="domain" description="HNH nuclease" evidence="1">
    <location>
        <begin position="148"/>
        <end position="198"/>
    </location>
</feature>
<evidence type="ECO:0000259" key="1">
    <source>
        <dbReference type="Pfam" id="PF13391"/>
    </source>
</evidence>
<organism evidence="2 3">
    <name type="scientific">Flavobacterium phragmitis</name>
    <dbReference type="NCBI Taxonomy" id="739143"/>
    <lineage>
        <taxon>Bacteria</taxon>
        <taxon>Pseudomonadati</taxon>
        <taxon>Bacteroidota</taxon>
        <taxon>Flavobacteriia</taxon>
        <taxon>Flavobacteriales</taxon>
        <taxon>Flavobacteriaceae</taxon>
        <taxon>Flavobacterium</taxon>
    </lineage>
</organism>
<keyword evidence="2" id="KW-0378">Hydrolase</keyword>
<keyword evidence="2" id="KW-0540">Nuclease</keyword>
<dbReference type="RefSeq" id="WP_091490659.1">
    <property type="nucleotide sequence ID" value="NZ_FOMH01000001.1"/>
</dbReference>
<dbReference type="InterPro" id="IPR003615">
    <property type="entry name" value="HNH_nuc"/>
</dbReference>
<evidence type="ECO:0000313" key="3">
    <source>
        <dbReference type="Proteomes" id="UP000199672"/>
    </source>
</evidence>
<reference evidence="3" key="1">
    <citation type="submission" date="2016-10" db="EMBL/GenBank/DDBJ databases">
        <authorList>
            <person name="Varghese N."/>
            <person name="Submissions S."/>
        </authorList>
    </citation>
    <scope>NUCLEOTIDE SEQUENCE [LARGE SCALE GENOMIC DNA]</scope>
    <source>
        <strain evidence="3">CGMCC 1.10370</strain>
    </source>
</reference>
<keyword evidence="2" id="KW-0255">Endonuclease</keyword>
<protein>
    <submittedName>
        <fullName evidence="2">Putative restriction endonuclease</fullName>
    </submittedName>
</protein>
<evidence type="ECO:0000313" key="2">
    <source>
        <dbReference type="EMBL" id="SFC64803.1"/>
    </source>
</evidence>
<gene>
    <name evidence="2" type="ORF">SAMN05216297_101568</name>
</gene>
<dbReference type="EMBL" id="FOMH01000001">
    <property type="protein sequence ID" value="SFC64803.1"/>
    <property type="molecule type" value="Genomic_DNA"/>
</dbReference>
<dbReference type="GO" id="GO:0004519">
    <property type="term" value="F:endonuclease activity"/>
    <property type="evidence" value="ECO:0007669"/>
    <property type="project" value="UniProtKB-KW"/>
</dbReference>